<gene>
    <name evidence="1" type="ORF">HAX54_006066</name>
</gene>
<sequence>AQKIISQACSVENQSGNPIGDYSPGIDLYCDKVSNNFDKPIVCNSTTKLAREKTTTPERLLQIGKYSTISRSGATDGVCSQHPNLLPQGSPTQFNGGNSSELLFSADAGTPAMNILNFILIEEPPLVISGNGGVDGRNCKTTNWIVASVCNSSSNAIPNEALIGLHHSSSKFHF</sequence>
<reference evidence="1 2" key="1">
    <citation type="journal article" date="2021" name="BMC Genomics">
        <title>Datura genome reveals duplications of psychoactive alkaloid biosynthetic genes and high mutation rate following tissue culture.</title>
        <authorList>
            <person name="Rajewski A."/>
            <person name="Carter-House D."/>
            <person name="Stajich J."/>
            <person name="Litt A."/>
        </authorList>
    </citation>
    <scope>NUCLEOTIDE SEQUENCE [LARGE SCALE GENOMIC DNA]</scope>
    <source>
        <strain evidence="1">AR-01</strain>
    </source>
</reference>
<keyword evidence="2" id="KW-1185">Reference proteome</keyword>
<feature type="non-terminal residue" evidence="1">
    <location>
        <position position="1"/>
    </location>
</feature>
<proteinExistence type="predicted"/>
<dbReference type="EMBL" id="JACEIK010001300">
    <property type="protein sequence ID" value="MCD7468133.1"/>
    <property type="molecule type" value="Genomic_DNA"/>
</dbReference>
<accession>A0ABS8TAF4</accession>
<organism evidence="1 2">
    <name type="scientific">Datura stramonium</name>
    <name type="common">Jimsonweed</name>
    <name type="synonym">Common thornapple</name>
    <dbReference type="NCBI Taxonomy" id="4076"/>
    <lineage>
        <taxon>Eukaryota</taxon>
        <taxon>Viridiplantae</taxon>
        <taxon>Streptophyta</taxon>
        <taxon>Embryophyta</taxon>
        <taxon>Tracheophyta</taxon>
        <taxon>Spermatophyta</taxon>
        <taxon>Magnoliopsida</taxon>
        <taxon>eudicotyledons</taxon>
        <taxon>Gunneridae</taxon>
        <taxon>Pentapetalae</taxon>
        <taxon>asterids</taxon>
        <taxon>lamiids</taxon>
        <taxon>Solanales</taxon>
        <taxon>Solanaceae</taxon>
        <taxon>Solanoideae</taxon>
        <taxon>Datureae</taxon>
        <taxon>Datura</taxon>
    </lineage>
</organism>
<name>A0ABS8TAF4_DATST</name>
<evidence type="ECO:0000313" key="1">
    <source>
        <dbReference type="EMBL" id="MCD7468133.1"/>
    </source>
</evidence>
<evidence type="ECO:0000313" key="2">
    <source>
        <dbReference type="Proteomes" id="UP000823775"/>
    </source>
</evidence>
<comment type="caution">
    <text evidence="1">The sequence shown here is derived from an EMBL/GenBank/DDBJ whole genome shotgun (WGS) entry which is preliminary data.</text>
</comment>
<dbReference type="Proteomes" id="UP000823775">
    <property type="component" value="Unassembled WGS sequence"/>
</dbReference>
<protein>
    <submittedName>
        <fullName evidence="1">Uncharacterized protein</fullName>
    </submittedName>
</protein>